<comment type="similarity">
    <text evidence="1">Belongs to the methyltransferase superfamily. LaeA methyltransferase family.</text>
</comment>
<dbReference type="EMBL" id="JAGPYM010000032">
    <property type="protein sequence ID" value="KAH6876854.1"/>
    <property type="molecule type" value="Genomic_DNA"/>
</dbReference>
<evidence type="ECO:0000313" key="3">
    <source>
        <dbReference type="Proteomes" id="UP000777438"/>
    </source>
</evidence>
<gene>
    <name evidence="2" type="ORF">B0T10DRAFT_610198</name>
</gene>
<dbReference type="OrthoDB" id="2013972at2759"/>
<dbReference type="GO" id="GO:0008168">
    <property type="term" value="F:methyltransferase activity"/>
    <property type="evidence" value="ECO:0007669"/>
    <property type="project" value="UniProtKB-KW"/>
</dbReference>
<keyword evidence="2" id="KW-0808">Transferase</keyword>
<keyword evidence="3" id="KW-1185">Reference proteome</keyword>
<evidence type="ECO:0000313" key="2">
    <source>
        <dbReference type="EMBL" id="KAH6876854.1"/>
    </source>
</evidence>
<dbReference type="PANTHER" id="PTHR43591">
    <property type="entry name" value="METHYLTRANSFERASE"/>
    <property type="match status" value="1"/>
</dbReference>
<dbReference type="CDD" id="cd02440">
    <property type="entry name" value="AdoMet_MTases"/>
    <property type="match status" value="1"/>
</dbReference>
<dbReference type="SUPFAM" id="SSF53335">
    <property type="entry name" value="S-adenosyl-L-methionine-dependent methyltransferases"/>
    <property type="match status" value="1"/>
</dbReference>
<name>A0A9P9AKC3_9HYPO</name>
<evidence type="ECO:0000256" key="1">
    <source>
        <dbReference type="ARBA" id="ARBA00038158"/>
    </source>
</evidence>
<dbReference type="Proteomes" id="UP000777438">
    <property type="component" value="Unassembled WGS sequence"/>
</dbReference>
<dbReference type="PANTHER" id="PTHR43591:SF10">
    <property type="entry name" value="ABC TRANSMEMBRANE TYPE-1 DOMAIN-CONTAINING PROTEIN-RELATED"/>
    <property type="match status" value="1"/>
</dbReference>
<dbReference type="InterPro" id="IPR029063">
    <property type="entry name" value="SAM-dependent_MTases_sf"/>
</dbReference>
<proteinExistence type="inferred from homology"/>
<dbReference type="AlphaFoldDB" id="A0A9P9AKC3"/>
<accession>A0A9P9AKC3</accession>
<comment type="caution">
    <text evidence="2">The sequence shown here is derived from an EMBL/GenBank/DDBJ whole genome shotgun (WGS) entry which is preliminary data.</text>
</comment>
<protein>
    <submittedName>
        <fullName evidence="2">S-adenosyl-L-methionine-dependent methyltransferase</fullName>
    </submittedName>
</protein>
<dbReference type="GO" id="GO:0032259">
    <property type="term" value="P:methylation"/>
    <property type="evidence" value="ECO:0007669"/>
    <property type="project" value="UniProtKB-KW"/>
</dbReference>
<reference evidence="2 3" key="1">
    <citation type="journal article" date="2021" name="Nat. Commun.">
        <title>Genetic determinants of endophytism in the Arabidopsis root mycobiome.</title>
        <authorList>
            <person name="Mesny F."/>
            <person name="Miyauchi S."/>
            <person name="Thiergart T."/>
            <person name="Pickel B."/>
            <person name="Atanasova L."/>
            <person name="Karlsson M."/>
            <person name="Huettel B."/>
            <person name="Barry K.W."/>
            <person name="Haridas S."/>
            <person name="Chen C."/>
            <person name="Bauer D."/>
            <person name="Andreopoulos W."/>
            <person name="Pangilinan J."/>
            <person name="LaButti K."/>
            <person name="Riley R."/>
            <person name="Lipzen A."/>
            <person name="Clum A."/>
            <person name="Drula E."/>
            <person name="Henrissat B."/>
            <person name="Kohler A."/>
            <person name="Grigoriev I.V."/>
            <person name="Martin F.M."/>
            <person name="Hacquard S."/>
        </authorList>
    </citation>
    <scope>NUCLEOTIDE SEQUENCE [LARGE SCALE GENOMIC DNA]</scope>
    <source>
        <strain evidence="2 3">MPI-CAGE-CH-0241</strain>
    </source>
</reference>
<organism evidence="2 3">
    <name type="scientific">Thelonectria olida</name>
    <dbReference type="NCBI Taxonomy" id="1576542"/>
    <lineage>
        <taxon>Eukaryota</taxon>
        <taxon>Fungi</taxon>
        <taxon>Dikarya</taxon>
        <taxon>Ascomycota</taxon>
        <taxon>Pezizomycotina</taxon>
        <taxon>Sordariomycetes</taxon>
        <taxon>Hypocreomycetidae</taxon>
        <taxon>Hypocreales</taxon>
        <taxon>Nectriaceae</taxon>
        <taxon>Thelonectria</taxon>
    </lineage>
</organism>
<sequence length="337" mass="37626">MAEIGLIEAEADAVIDENASVEGASDEGVGIKDDDSTASITSSVCAREEYKGREYVNVKYEFYLLPIDDQQQEAQDIIYYALSLMLDGKLCLAPISSSPTRILDVGTGTGIWAIDMADEFPGTEVIGIDIAPIQPVWVPPNLKFELDDAELDWTFEPGSFDFVHLRCLHGSIKDWPKLYRQAFNALKPGGWLQHTEPDVQMRSQTWGSTVDENHVFTKWANLFEQVGSKTGRTFVFSSDRLKTLAEGARYSSIQLQTHNVPIGKWPLCKVHRDAGYSAELGFEKGLDGYAKKPLCVVLDWTLEETQVLVAHMRRAIGDPRTQAIVRFFTVYAQKPLA</sequence>
<keyword evidence="2" id="KW-0489">Methyltransferase</keyword>
<dbReference type="Pfam" id="PF13489">
    <property type="entry name" value="Methyltransf_23"/>
    <property type="match status" value="1"/>
</dbReference>
<dbReference type="Gene3D" id="3.40.50.150">
    <property type="entry name" value="Vaccinia Virus protein VP39"/>
    <property type="match status" value="1"/>
</dbReference>